<dbReference type="Pfam" id="PF01715">
    <property type="entry name" value="IPPT"/>
    <property type="match status" value="2"/>
</dbReference>
<organism evidence="14 15">
    <name type="scientific">Candidatus Portnoybacteria bacterium CG_4_8_14_3_um_filter_40_10</name>
    <dbReference type="NCBI Taxonomy" id="1974801"/>
    <lineage>
        <taxon>Bacteria</taxon>
        <taxon>Candidatus Portnoyibacteriota</taxon>
    </lineage>
</organism>
<evidence type="ECO:0000313" key="14">
    <source>
        <dbReference type="EMBL" id="PIW75889.1"/>
    </source>
</evidence>
<comment type="cofactor">
    <cofactor evidence="1">
        <name>Mg(2+)</name>
        <dbReference type="ChEBI" id="CHEBI:18420"/>
    </cofactor>
</comment>
<dbReference type="GO" id="GO:0052381">
    <property type="term" value="F:tRNA dimethylallyltransferase activity"/>
    <property type="evidence" value="ECO:0007669"/>
    <property type="project" value="UniProtKB-EC"/>
</dbReference>
<evidence type="ECO:0000256" key="13">
    <source>
        <dbReference type="ARBA" id="ARBA00049563"/>
    </source>
</evidence>
<name>A0A2M7IHB7_9BACT</name>
<dbReference type="GO" id="GO:0005524">
    <property type="term" value="F:ATP binding"/>
    <property type="evidence" value="ECO:0007669"/>
    <property type="project" value="UniProtKB-KW"/>
</dbReference>
<keyword evidence="7" id="KW-0819">tRNA processing</keyword>
<comment type="function">
    <text evidence="2">Catalyzes the transfer of a dimethylallyl group onto the adenine at position 37 in tRNAs that read codons beginning with uridine, leading to the formation of N6-(dimethylallyl)adenosine (i(6)A).</text>
</comment>
<evidence type="ECO:0000256" key="9">
    <source>
        <dbReference type="ARBA" id="ARBA00022840"/>
    </source>
</evidence>
<comment type="catalytic activity">
    <reaction evidence="13">
        <text>adenosine(37) in tRNA + dimethylallyl diphosphate = N(6)-dimethylallyladenosine(37) in tRNA + diphosphate</text>
        <dbReference type="Rhea" id="RHEA:26482"/>
        <dbReference type="Rhea" id="RHEA-COMP:10162"/>
        <dbReference type="Rhea" id="RHEA-COMP:10375"/>
        <dbReference type="ChEBI" id="CHEBI:33019"/>
        <dbReference type="ChEBI" id="CHEBI:57623"/>
        <dbReference type="ChEBI" id="CHEBI:74411"/>
        <dbReference type="ChEBI" id="CHEBI:74415"/>
        <dbReference type="EC" id="2.5.1.75"/>
    </reaction>
</comment>
<evidence type="ECO:0000256" key="7">
    <source>
        <dbReference type="ARBA" id="ARBA00022694"/>
    </source>
</evidence>
<dbReference type="Proteomes" id="UP000229561">
    <property type="component" value="Unassembled WGS sequence"/>
</dbReference>
<keyword evidence="10" id="KW-0460">Magnesium</keyword>
<evidence type="ECO:0000256" key="12">
    <source>
        <dbReference type="ARBA" id="ARBA00030893"/>
    </source>
</evidence>
<evidence type="ECO:0000256" key="11">
    <source>
        <dbReference type="ARBA" id="ARBA00030358"/>
    </source>
</evidence>
<evidence type="ECO:0000313" key="15">
    <source>
        <dbReference type="Proteomes" id="UP000229561"/>
    </source>
</evidence>
<dbReference type="InterPro" id="IPR039657">
    <property type="entry name" value="Dimethylallyltransferase"/>
</dbReference>
<evidence type="ECO:0000256" key="6">
    <source>
        <dbReference type="ARBA" id="ARBA00022679"/>
    </source>
</evidence>
<dbReference type="PANTHER" id="PTHR11088">
    <property type="entry name" value="TRNA DIMETHYLALLYLTRANSFERASE"/>
    <property type="match status" value="1"/>
</dbReference>
<keyword evidence="9" id="KW-0067">ATP-binding</keyword>
<keyword evidence="8" id="KW-0547">Nucleotide-binding</keyword>
<dbReference type="EMBL" id="PFGY01000121">
    <property type="protein sequence ID" value="PIW75889.1"/>
    <property type="molecule type" value="Genomic_DNA"/>
</dbReference>
<protein>
    <recommendedName>
        <fullName evidence="5">tRNA dimethylallyltransferase</fullName>
        <ecNumber evidence="4">2.5.1.75</ecNumber>
    </recommendedName>
    <alternativeName>
        <fullName evidence="11">Dimethylallyl diphosphate:tRNA dimethylallyltransferase</fullName>
    </alternativeName>
    <alternativeName>
        <fullName evidence="12">Isopentenyl-diphosphate:tRNA isopentenyltransferase</fullName>
    </alternativeName>
</protein>
<dbReference type="HAMAP" id="MF_00185">
    <property type="entry name" value="IPP_trans"/>
    <property type="match status" value="1"/>
</dbReference>
<dbReference type="GO" id="GO:0006400">
    <property type="term" value="P:tRNA modification"/>
    <property type="evidence" value="ECO:0007669"/>
    <property type="project" value="TreeGrafter"/>
</dbReference>
<dbReference type="SUPFAM" id="SSF52540">
    <property type="entry name" value="P-loop containing nucleoside triphosphate hydrolases"/>
    <property type="match status" value="2"/>
</dbReference>
<comment type="caution">
    <text evidence="14">The sequence shown here is derived from an EMBL/GenBank/DDBJ whole genome shotgun (WGS) entry which is preliminary data.</text>
</comment>
<dbReference type="EC" id="2.5.1.75" evidence="4"/>
<keyword evidence="6" id="KW-0808">Transferase</keyword>
<evidence type="ECO:0000256" key="2">
    <source>
        <dbReference type="ARBA" id="ARBA00003213"/>
    </source>
</evidence>
<comment type="similarity">
    <text evidence="3">Belongs to the IPP transferase family.</text>
</comment>
<dbReference type="Gene3D" id="3.40.50.300">
    <property type="entry name" value="P-loop containing nucleotide triphosphate hydrolases"/>
    <property type="match status" value="1"/>
</dbReference>
<evidence type="ECO:0000256" key="10">
    <source>
        <dbReference type="ARBA" id="ARBA00022842"/>
    </source>
</evidence>
<evidence type="ECO:0000256" key="5">
    <source>
        <dbReference type="ARBA" id="ARBA00017477"/>
    </source>
</evidence>
<evidence type="ECO:0000256" key="8">
    <source>
        <dbReference type="ARBA" id="ARBA00022741"/>
    </source>
</evidence>
<evidence type="ECO:0000256" key="3">
    <source>
        <dbReference type="ARBA" id="ARBA00005842"/>
    </source>
</evidence>
<evidence type="ECO:0000256" key="1">
    <source>
        <dbReference type="ARBA" id="ARBA00001946"/>
    </source>
</evidence>
<feature type="non-terminal residue" evidence="14">
    <location>
        <position position="1"/>
    </location>
</feature>
<dbReference type="AlphaFoldDB" id="A0A2M7IHB7"/>
<gene>
    <name evidence="14" type="ORF">CO001_04210</name>
</gene>
<dbReference type="PANTHER" id="PTHR11088:SF60">
    <property type="entry name" value="TRNA DIMETHYLALLYLTRANSFERASE"/>
    <property type="match status" value="1"/>
</dbReference>
<accession>A0A2M7IHB7</accession>
<sequence>ACLSGLFFYTMQGMKKEQKQKIIVILGPNASGKSALAVEVARKFNGEIISADSRQVYKGMDIGTGKVPRDKINFKTSDVLQDVRRQYIYKNIPHYLLDVASPKRRFTVAQYKKLALAAIKKISNKKGYSHGRVRISRGQRPSERFSHAKIPIICGGTGFYIQAVTDNISIPEVKPDFKLRARFEKKSAVQLFSELKKRDPNRAKKIDRFNKRRLIRALEIIYKTGKPVPQLKNELQFETLFLGVKKSPQELKKLIHKRLIKRLRQGMIEEVKNLRNSGLSWKKLDDFGLEYRWIARYLQNKTTYQEMIYRLQKEIEHFAKRQMTWFKRDDRIHWIRNKKQAQKLINRFIKKY</sequence>
<reference evidence="15" key="1">
    <citation type="submission" date="2017-09" db="EMBL/GenBank/DDBJ databases">
        <title>Depth-based differentiation of microbial function through sediment-hosted aquifers and enrichment of novel symbionts in the deep terrestrial subsurface.</title>
        <authorList>
            <person name="Probst A.J."/>
            <person name="Ladd B."/>
            <person name="Jarett J.K."/>
            <person name="Geller-Mcgrath D.E."/>
            <person name="Sieber C.M.K."/>
            <person name="Emerson J.B."/>
            <person name="Anantharaman K."/>
            <person name="Thomas B.C."/>
            <person name="Malmstrom R."/>
            <person name="Stieglmeier M."/>
            <person name="Klingl A."/>
            <person name="Woyke T."/>
            <person name="Ryan C.M."/>
            <person name="Banfield J.F."/>
        </authorList>
    </citation>
    <scope>NUCLEOTIDE SEQUENCE [LARGE SCALE GENOMIC DNA]</scope>
</reference>
<proteinExistence type="inferred from homology"/>
<dbReference type="Gene3D" id="1.10.20.140">
    <property type="match status" value="1"/>
</dbReference>
<dbReference type="InterPro" id="IPR018022">
    <property type="entry name" value="IPT"/>
</dbReference>
<evidence type="ECO:0000256" key="4">
    <source>
        <dbReference type="ARBA" id="ARBA00012665"/>
    </source>
</evidence>
<dbReference type="InterPro" id="IPR027417">
    <property type="entry name" value="P-loop_NTPase"/>
</dbReference>